<dbReference type="Gene3D" id="2.40.70.10">
    <property type="entry name" value="Acid Proteases"/>
    <property type="match status" value="1"/>
</dbReference>
<dbReference type="CDD" id="cd00303">
    <property type="entry name" value="retropepsin_like"/>
    <property type="match status" value="1"/>
</dbReference>
<protein>
    <recommendedName>
        <fullName evidence="3">Peptidase A2 domain-containing protein</fullName>
    </recommendedName>
</protein>
<evidence type="ECO:0000313" key="5">
    <source>
        <dbReference type="Proteomes" id="UP000316079"/>
    </source>
</evidence>
<feature type="compositionally biased region" description="Basic and acidic residues" evidence="2">
    <location>
        <begin position="352"/>
        <end position="365"/>
    </location>
</feature>
<keyword evidence="5" id="KW-1185">Reference proteome</keyword>
<dbReference type="PROSITE" id="PS50175">
    <property type="entry name" value="ASP_PROT_RETROV"/>
    <property type="match status" value="1"/>
</dbReference>
<keyword evidence="1" id="KW-0378">Hydrolase</keyword>
<feature type="region of interest" description="Disordered" evidence="2">
    <location>
        <begin position="349"/>
        <end position="457"/>
    </location>
</feature>
<organism evidence="4 5">
    <name type="scientific">Danionella cerebrum</name>
    <dbReference type="NCBI Taxonomy" id="2873325"/>
    <lineage>
        <taxon>Eukaryota</taxon>
        <taxon>Metazoa</taxon>
        <taxon>Chordata</taxon>
        <taxon>Craniata</taxon>
        <taxon>Vertebrata</taxon>
        <taxon>Euteleostomi</taxon>
        <taxon>Actinopterygii</taxon>
        <taxon>Neopterygii</taxon>
        <taxon>Teleostei</taxon>
        <taxon>Ostariophysi</taxon>
        <taxon>Cypriniformes</taxon>
        <taxon>Danionidae</taxon>
        <taxon>Danioninae</taxon>
        <taxon>Danionella</taxon>
    </lineage>
</organism>
<dbReference type="InterPro" id="IPR018061">
    <property type="entry name" value="Retropepsins"/>
</dbReference>
<dbReference type="EMBL" id="SRMA01026461">
    <property type="protein sequence ID" value="TRY83690.1"/>
    <property type="molecule type" value="Genomic_DNA"/>
</dbReference>
<dbReference type="InterPro" id="IPR001995">
    <property type="entry name" value="Peptidase_A2_cat"/>
</dbReference>
<dbReference type="GO" id="GO:0004190">
    <property type="term" value="F:aspartic-type endopeptidase activity"/>
    <property type="evidence" value="ECO:0007669"/>
    <property type="project" value="InterPro"/>
</dbReference>
<dbReference type="SUPFAM" id="SSF50630">
    <property type="entry name" value="Acid proteases"/>
    <property type="match status" value="1"/>
</dbReference>
<accession>A0A553Q180</accession>
<dbReference type="InterPro" id="IPR026708">
    <property type="entry name" value="CSPP1"/>
</dbReference>
<feature type="domain" description="Peptidase A2" evidence="3">
    <location>
        <begin position="36"/>
        <end position="111"/>
    </location>
</feature>
<evidence type="ECO:0000313" key="4">
    <source>
        <dbReference type="EMBL" id="TRY83690.1"/>
    </source>
</evidence>
<name>A0A553Q180_9TELE</name>
<proteinExistence type="predicted"/>
<dbReference type="GO" id="GO:0005813">
    <property type="term" value="C:centrosome"/>
    <property type="evidence" value="ECO:0007669"/>
    <property type="project" value="InterPro"/>
</dbReference>
<gene>
    <name evidence="4" type="ORF">DNTS_034386</name>
</gene>
<reference evidence="4 5" key="1">
    <citation type="journal article" date="2019" name="Sci. Data">
        <title>Hybrid genome assembly and annotation of Danionella translucida.</title>
        <authorList>
            <person name="Kadobianskyi M."/>
            <person name="Schulze L."/>
            <person name="Schuelke M."/>
            <person name="Judkewitz B."/>
        </authorList>
    </citation>
    <scope>NUCLEOTIDE SEQUENCE [LARGE SCALE GENOMIC DNA]</scope>
    <source>
        <strain evidence="4 5">Bolton</strain>
    </source>
</reference>
<dbReference type="Pfam" id="PF00077">
    <property type="entry name" value="RVP"/>
    <property type="match status" value="1"/>
</dbReference>
<dbReference type="GO" id="GO:0006508">
    <property type="term" value="P:proteolysis"/>
    <property type="evidence" value="ECO:0007669"/>
    <property type="project" value="InterPro"/>
</dbReference>
<dbReference type="Proteomes" id="UP000316079">
    <property type="component" value="Unassembled WGS sequence"/>
</dbReference>
<dbReference type="PANTHER" id="PTHR21616">
    <property type="entry name" value="CENTROSOME SPINDLE POLE ASSOCIATED PROTEIN"/>
    <property type="match status" value="1"/>
</dbReference>
<dbReference type="AlphaFoldDB" id="A0A553Q180"/>
<dbReference type="GO" id="GO:0005874">
    <property type="term" value="C:microtubule"/>
    <property type="evidence" value="ECO:0007669"/>
    <property type="project" value="InterPro"/>
</dbReference>
<dbReference type="GO" id="GO:0032467">
    <property type="term" value="P:positive regulation of cytokinesis"/>
    <property type="evidence" value="ECO:0007669"/>
    <property type="project" value="InterPro"/>
</dbReference>
<evidence type="ECO:0000259" key="3">
    <source>
        <dbReference type="PROSITE" id="PS50175"/>
    </source>
</evidence>
<comment type="caution">
    <text evidence="4">The sequence shown here is derived from an EMBL/GenBank/DDBJ whole genome shotgun (WGS) entry which is preliminary data.</text>
</comment>
<evidence type="ECO:0000256" key="2">
    <source>
        <dbReference type="SAM" id="MobiDB-lite"/>
    </source>
</evidence>
<dbReference type="OrthoDB" id="10044099at2759"/>
<dbReference type="GO" id="GO:0000922">
    <property type="term" value="C:spindle pole"/>
    <property type="evidence" value="ECO:0007669"/>
    <property type="project" value="InterPro"/>
</dbReference>
<dbReference type="InterPro" id="IPR021109">
    <property type="entry name" value="Peptidase_aspartic_dom_sf"/>
</dbReference>
<evidence type="ECO:0000256" key="1">
    <source>
        <dbReference type="ARBA" id="ARBA00022801"/>
    </source>
</evidence>
<dbReference type="PANTHER" id="PTHR21616:SF2">
    <property type="entry name" value="CENTROSOME AND SPINDLE POLE-ASSOCIATED PROTEIN 1"/>
    <property type="match status" value="1"/>
</dbReference>
<feature type="compositionally biased region" description="Basic and acidic residues" evidence="2">
    <location>
        <begin position="391"/>
        <end position="457"/>
    </location>
</feature>
<sequence>MTRDSFFTLPKQGGETNVINASHDISVTVWIGQKPYKALIDSGSDQTLVRPECFPGNPNFNPQLVKIRCIHGDEREYPCADLNLEIAGQTYCLNVCVAESAPYPVILGKDVPVLVDLMQTYPQNAFVVTRSQQKVLPDLTFENFDFPVPRADKPRKSCQDKRRSKVRGTKLVDALTPPVLDETEILPRDLKSLQQADLSLKVLFDKATSPDALEAAVLQRITITHGSSVDLFTEHRALSRVLFATLMSSSSRYPHSDISWKRSIIFTIASLVRHGDELYLSFCGAQIAEKEERKQREREEQRKRDLKLEGEQEKYTYWGRGGGGAPLKDVSGNLITDLKAHLRKPNACETVARGEARPASRKKESASFSPAPPSTYGRGNVFEEGLTSHQRNQDQRHRDFLKLQIEENKRRQEEEREKVRMEEEREERRITREREIMKKEYEAELEKRRRKDRETRR</sequence>